<organism evidence="1">
    <name type="scientific">uncultured Microvirga sp</name>
    <dbReference type="NCBI Taxonomy" id="412392"/>
    <lineage>
        <taxon>Bacteria</taxon>
        <taxon>Pseudomonadati</taxon>
        <taxon>Pseudomonadota</taxon>
        <taxon>Alphaproteobacteria</taxon>
        <taxon>Hyphomicrobiales</taxon>
        <taxon>Methylobacteriaceae</taxon>
        <taxon>Microvirga</taxon>
        <taxon>environmental samples</taxon>
    </lineage>
</organism>
<protein>
    <submittedName>
        <fullName evidence="1">Uncharacterized protein</fullName>
    </submittedName>
</protein>
<reference evidence="1" key="1">
    <citation type="submission" date="2020-02" db="EMBL/GenBank/DDBJ databases">
        <authorList>
            <person name="Meier V. D."/>
        </authorList>
    </citation>
    <scope>NUCLEOTIDE SEQUENCE</scope>
    <source>
        <strain evidence="1">AVDCRST_MAG90</strain>
    </source>
</reference>
<proteinExistence type="predicted"/>
<feature type="non-terminal residue" evidence="1">
    <location>
        <position position="29"/>
    </location>
</feature>
<dbReference type="AlphaFoldDB" id="A0A6J4MDT7"/>
<evidence type="ECO:0000313" key="1">
    <source>
        <dbReference type="EMBL" id="CAA9355248.1"/>
    </source>
</evidence>
<gene>
    <name evidence="1" type="ORF">AVDCRST_MAG90-2626</name>
</gene>
<accession>A0A6J4MDT7</accession>
<dbReference type="EMBL" id="CADCUC010000536">
    <property type="protein sequence ID" value="CAA9355248.1"/>
    <property type="molecule type" value="Genomic_DNA"/>
</dbReference>
<name>A0A6J4MDT7_9HYPH</name>
<sequence length="29" mass="3417">MERRQVKASRGCGREARTIMLSYESLLKF</sequence>